<protein>
    <submittedName>
        <fullName evidence="1">Uncharacterized protein</fullName>
    </submittedName>
</protein>
<dbReference type="EMBL" id="JARKIF010000104">
    <property type="protein sequence ID" value="KAJ7604484.1"/>
    <property type="molecule type" value="Genomic_DNA"/>
</dbReference>
<accession>A0AAD7AYW8</accession>
<dbReference type="Proteomes" id="UP001221142">
    <property type="component" value="Unassembled WGS sequence"/>
</dbReference>
<name>A0AAD7AYW8_9AGAR</name>
<dbReference type="AlphaFoldDB" id="A0AAD7AYW8"/>
<organism evidence="1 2">
    <name type="scientific">Roridomyces roridus</name>
    <dbReference type="NCBI Taxonomy" id="1738132"/>
    <lineage>
        <taxon>Eukaryota</taxon>
        <taxon>Fungi</taxon>
        <taxon>Dikarya</taxon>
        <taxon>Basidiomycota</taxon>
        <taxon>Agaricomycotina</taxon>
        <taxon>Agaricomycetes</taxon>
        <taxon>Agaricomycetidae</taxon>
        <taxon>Agaricales</taxon>
        <taxon>Marasmiineae</taxon>
        <taxon>Mycenaceae</taxon>
        <taxon>Roridomyces</taxon>
    </lineage>
</organism>
<evidence type="ECO:0000313" key="1">
    <source>
        <dbReference type="EMBL" id="KAJ7604484.1"/>
    </source>
</evidence>
<gene>
    <name evidence="1" type="ORF">FB45DRAFT_956806</name>
</gene>
<sequence length="233" mass="25829">MMLKTNITASVTTSRPMPLSPADLPILVALIIGQLHLLENPRAALPPGFPWVSIPLSLNNSASISRARASWFNSFNVLLDYRTRIEDTMSQSWSIVVGQYHSLSLENSNDSPHPAGEPIAVFEIPAPIWGHADRALSFDAIFVLVGLRLSLQKRTPIGVRARIHVDDGHYVERFDYVDLQARHGHVRVVQGGIFQRLETCRAPVALPCQVLLHRSGPTSLCAKHHQQFRARGA</sequence>
<evidence type="ECO:0000313" key="2">
    <source>
        <dbReference type="Proteomes" id="UP001221142"/>
    </source>
</evidence>
<reference evidence="1" key="1">
    <citation type="submission" date="2023-03" db="EMBL/GenBank/DDBJ databases">
        <title>Massive genome expansion in bonnet fungi (Mycena s.s.) driven by repeated elements and novel gene families across ecological guilds.</title>
        <authorList>
            <consortium name="Lawrence Berkeley National Laboratory"/>
            <person name="Harder C.B."/>
            <person name="Miyauchi S."/>
            <person name="Viragh M."/>
            <person name="Kuo A."/>
            <person name="Thoen E."/>
            <person name="Andreopoulos B."/>
            <person name="Lu D."/>
            <person name="Skrede I."/>
            <person name="Drula E."/>
            <person name="Henrissat B."/>
            <person name="Morin E."/>
            <person name="Kohler A."/>
            <person name="Barry K."/>
            <person name="LaButti K."/>
            <person name="Morin E."/>
            <person name="Salamov A."/>
            <person name="Lipzen A."/>
            <person name="Mereny Z."/>
            <person name="Hegedus B."/>
            <person name="Baldrian P."/>
            <person name="Stursova M."/>
            <person name="Weitz H."/>
            <person name="Taylor A."/>
            <person name="Grigoriev I.V."/>
            <person name="Nagy L.G."/>
            <person name="Martin F."/>
            <person name="Kauserud H."/>
        </authorList>
    </citation>
    <scope>NUCLEOTIDE SEQUENCE</scope>
    <source>
        <strain evidence="1">9284</strain>
    </source>
</reference>
<keyword evidence="2" id="KW-1185">Reference proteome</keyword>
<proteinExistence type="predicted"/>
<comment type="caution">
    <text evidence="1">The sequence shown here is derived from an EMBL/GenBank/DDBJ whole genome shotgun (WGS) entry which is preliminary data.</text>
</comment>